<comment type="caution">
    <text evidence="3">The sequence shown here is derived from an EMBL/GenBank/DDBJ whole genome shotgun (WGS) entry which is preliminary data.</text>
</comment>
<evidence type="ECO:0000313" key="4">
    <source>
        <dbReference type="Proteomes" id="UP000031599"/>
    </source>
</evidence>
<organism evidence="3 4">
    <name type="scientific">Enhygromyxa salina</name>
    <dbReference type="NCBI Taxonomy" id="215803"/>
    <lineage>
        <taxon>Bacteria</taxon>
        <taxon>Pseudomonadati</taxon>
        <taxon>Myxococcota</taxon>
        <taxon>Polyangia</taxon>
        <taxon>Nannocystales</taxon>
        <taxon>Nannocystaceae</taxon>
        <taxon>Enhygromyxa</taxon>
    </lineage>
</organism>
<dbReference type="RefSeq" id="WP_052546183.1">
    <property type="nucleotide sequence ID" value="NZ_JMCC02000003.1"/>
</dbReference>
<dbReference type="AlphaFoldDB" id="A0A0C2D832"/>
<feature type="region of interest" description="Disordered" evidence="1">
    <location>
        <begin position="1"/>
        <end position="24"/>
    </location>
</feature>
<dbReference type="Pfam" id="PF00004">
    <property type="entry name" value="AAA"/>
    <property type="match status" value="1"/>
</dbReference>
<protein>
    <recommendedName>
        <fullName evidence="2">ATPase AAA-type core domain-containing protein</fullName>
    </recommendedName>
</protein>
<accession>A0A0C2D832</accession>
<dbReference type="SUPFAM" id="SSF52540">
    <property type="entry name" value="P-loop containing nucleoside triphosphate hydrolases"/>
    <property type="match status" value="1"/>
</dbReference>
<reference evidence="3 4" key="1">
    <citation type="submission" date="2014-12" db="EMBL/GenBank/DDBJ databases">
        <title>Genome assembly of Enhygromyxa salina DSM 15201.</title>
        <authorList>
            <person name="Sharma G."/>
            <person name="Subramanian S."/>
        </authorList>
    </citation>
    <scope>NUCLEOTIDE SEQUENCE [LARGE SCALE GENOMIC DNA]</scope>
    <source>
        <strain evidence="3 4">DSM 15201</strain>
    </source>
</reference>
<dbReference type="Proteomes" id="UP000031599">
    <property type="component" value="Unassembled WGS sequence"/>
</dbReference>
<evidence type="ECO:0000313" key="3">
    <source>
        <dbReference type="EMBL" id="KIG19271.1"/>
    </source>
</evidence>
<dbReference type="EMBL" id="JMCC02000003">
    <property type="protein sequence ID" value="KIG19271.1"/>
    <property type="molecule type" value="Genomic_DNA"/>
</dbReference>
<evidence type="ECO:0000259" key="2">
    <source>
        <dbReference type="Pfam" id="PF00004"/>
    </source>
</evidence>
<feature type="domain" description="ATPase AAA-type core" evidence="2">
    <location>
        <begin position="289"/>
        <end position="418"/>
    </location>
</feature>
<name>A0A0C2D832_9BACT</name>
<evidence type="ECO:0000256" key="1">
    <source>
        <dbReference type="SAM" id="MobiDB-lite"/>
    </source>
</evidence>
<sequence length="581" mass="64178">MSDAASDAPLRSASPITIEPLPGGYDRPGARRLLSDSKLPSAIHKVVKAPFGHTVLSLQTLDAVVEAFDVAQQAGQAIQGALMEDIAQSGSLAIPEPTRDQRLFVGAFTTTVLLDKLRLGLVPLAPSPKIESDLEADGLEDLLEVTVGDLLPRLAKMATNYLQTQAQQKPEAADPKLEAREGWIVTTLLAFAAQLHGAVQRLTHLGRLRPFGIALAKRRVTVGELRYEGFHSRAAMDPVTDLSPVRVEDIVGNEEYVQAGLKLARDVAAFDLEAGTSPKRINPVLFGLGRPGCGKTITAHAIGNYFLDYCRERDIPARFKVIRRTDWASAYQNASANQLVKIFKEEIYGFDGVVGVYWPDIDTAFASRGSGDLRMEEKNNLGAVFGIFDGTLIPKDGKWFMICDANYMQMDEATRSRIAQNPFTVPGPVSAQDFVKLMRDILLRDVRRFVNPDDPRWLEAGQACVDSKLSGRNVESITNNIRAHVQDFEYPNDYFKATLERRREIIDQYSKRVTVDDVIERVQQFAEFQVEAEDKAARDRFENEVSDMVRQLNAGRAASERAAEAFQAEIEKKAGAAPSTT</sequence>
<dbReference type="Gene3D" id="3.40.50.300">
    <property type="entry name" value="P-loop containing nucleotide triphosphate hydrolases"/>
    <property type="match status" value="1"/>
</dbReference>
<gene>
    <name evidence="3" type="ORF">DB30_03827</name>
</gene>
<proteinExistence type="predicted"/>
<dbReference type="GO" id="GO:0005524">
    <property type="term" value="F:ATP binding"/>
    <property type="evidence" value="ECO:0007669"/>
    <property type="project" value="InterPro"/>
</dbReference>
<dbReference type="GO" id="GO:0016887">
    <property type="term" value="F:ATP hydrolysis activity"/>
    <property type="evidence" value="ECO:0007669"/>
    <property type="project" value="InterPro"/>
</dbReference>
<dbReference type="InterPro" id="IPR027417">
    <property type="entry name" value="P-loop_NTPase"/>
</dbReference>
<dbReference type="InterPro" id="IPR003959">
    <property type="entry name" value="ATPase_AAA_core"/>
</dbReference>